<evidence type="ECO:0000256" key="10">
    <source>
        <dbReference type="ARBA" id="ARBA00023175"/>
    </source>
</evidence>
<evidence type="ECO:0000256" key="17">
    <source>
        <dbReference type="SAM" id="MobiDB-lite"/>
    </source>
</evidence>
<feature type="binding site" evidence="15">
    <location>
        <begin position="443"/>
        <end position="450"/>
    </location>
    <ligand>
        <name>ATP</name>
        <dbReference type="ChEBI" id="CHEBI:30616"/>
    </ligand>
</feature>
<dbReference type="GO" id="GO:0005819">
    <property type="term" value="C:spindle"/>
    <property type="evidence" value="ECO:0007669"/>
    <property type="project" value="UniProtKB-SubCell"/>
</dbReference>
<feature type="region of interest" description="Disordered" evidence="17">
    <location>
        <begin position="1"/>
        <end position="32"/>
    </location>
</feature>
<keyword evidence="21" id="KW-1185">Reference proteome</keyword>
<dbReference type="Pfam" id="PF00498">
    <property type="entry name" value="FHA"/>
    <property type="match status" value="1"/>
</dbReference>
<dbReference type="GO" id="GO:0007018">
    <property type="term" value="P:microtubule-based movement"/>
    <property type="evidence" value="ECO:0007669"/>
    <property type="project" value="InterPro"/>
</dbReference>
<dbReference type="Pfam" id="PF00225">
    <property type="entry name" value="Kinesin"/>
    <property type="match status" value="1"/>
</dbReference>
<keyword evidence="11" id="KW-0206">Cytoskeleton</keyword>
<dbReference type="Pfam" id="PF16183">
    <property type="entry name" value="Kinesin_assoc"/>
    <property type="match status" value="1"/>
</dbReference>
<dbReference type="PRINTS" id="PR00380">
    <property type="entry name" value="KINESINHEAVY"/>
</dbReference>
<dbReference type="GO" id="GO:0005634">
    <property type="term" value="C:nucleus"/>
    <property type="evidence" value="ECO:0007669"/>
    <property type="project" value="UniProtKB-SubCell"/>
</dbReference>
<dbReference type="FunFam" id="2.60.200.20:FF:000020">
    <property type="entry name" value="Kinesin family member 14"/>
    <property type="match status" value="1"/>
</dbReference>
<reference evidence="20" key="1">
    <citation type="journal article" date="2023" name="G3 (Bethesda)">
        <title>A reference genome for the long-term kleptoplast-retaining sea slug Elysia crispata morphotype clarki.</title>
        <authorList>
            <person name="Eastman K.E."/>
            <person name="Pendleton A.L."/>
            <person name="Shaikh M.A."/>
            <person name="Suttiyut T."/>
            <person name="Ogas R."/>
            <person name="Tomko P."/>
            <person name="Gavelis G."/>
            <person name="Widhalm J.R."/>
            <person name="Wisecaver J.H."/>
        </authorList>
    </citation>
    <scope>NUCLEOTIDE SEQUENCE</scope>
    <source>
        <strain evidence="20">ECLA1</strain>
    </source>
</reference>
<evidence type="ECO:0000256" key="3">
    <source>
        <dbReference type="ARBA" id="ARBA00004214"/>
    </source>
</evidence>
<evidence type="ECO:0000259" key="18">
    <source>
        <dbReference type="PROSITE" id="PS50006"/>
    </source>
</evidence>
<keyword evidence="10 15" id="KW-0505">Motor protein</keyword>
<dbReference type="GO" id="GO:0003777">
    <property type="term" value="F:microtubule motor activity"/>
    <property type="evidence" value="ECO:0007669"/>
    <property type="project" value="InterPro"/>
</dbReference>
<proteinExistence type="inferred from homology"/>
<evidence type="ECO:0000259" key="19">
    <source>
        <dbReference type="PROSITE" id="PS50067"/>
    </source>
</evidence>
<evidence type="ECO:0000256" key="8">
    <source>
        <dbReference type="ARBA" id="ARBA00022840"/>
    </source>
</evidence>
<evidence type="ECO:0000313" key="21">
    <source>
        <dbReference type="Proteomes" id="UP001283361"/>
    </source>
</evidence>
<name>A0AAE1CWM6_9GAST</name>
<sequence length="1813" mass="197887">MAANNSSRKIMKAKRVLPSVPPESPRLKSVHFNSETIETSIGGTQSVGKIKQDVLLHFGTPVSAPSKPGSRSTPGQTTPRTKTSQLSHNSTTGHTGKENKKVKNPAGFTSVATISPPEFVSDSEGTSKDSTSSKESERLSPESDSSQSSATSRVSVAALSSNYEAPVSMKNEKPKQGASHSVSSKTSKFEHAGKNGLSSTKSIKKGYQPMSHVESNSSEMKVTPFKLNLASEESSSASSETSEAKQGKESSGNGSHSNTSNSLSAPGAETVDGSSSSQPQRRTTMERIEAVCQNPFRTPDSRQARRHTLESKVFSTPDCYRDVTLGTPRRLLPTIQDDSVDDGIDDPEESSTCSIMVAVRVRPFVQRELSDPNTQCVVAMQGNETTVTADSGVVHRFAYDFSFWSHDRKSEDFCSQEDVYKRLAQPLLGKAFEGYNTCLFAYGQTGSGKSYCIMGHAAETGIIPRFCEELFMKADMLASKKQVKVNVEISFFEIYNEKIHDLLAANKDKGQKKATLKVREHPVLGPYVEALSTYVVNSFEDVEVWITLGNKNRATAATGMNDKSSRSHSVFSIVLTQTKTETIEGQGHDHSVNSKINLVDLAGSERQSQANTSGDRLREGANINKSLLTLGKVISLLAERSDLNKKRKIFIPYRDSVLTWLLKESLGGNSKTAMIATISPSNQHLEETLSTLRYAHQARSIVNRVHINEDPKAKIIRQLRAEIERLRGEQGGGGMNEEALAASMSEISRLKNEMEEMSRSWQERLRQAEARKAEELKLLERAGVTFKVDNRLPNLVNLNEDPQLSEMLLYVIKEGETRVGRDIDDSRHIKLTGALIADKHCVINSHDGQVQITPLGEAPTYVNGNLISETTLLHHADRVILGGDHYFRFNHPMEVQKNKGSESREVKDFDFARQELLGVQEARLQAELEAVMEKTRQELDQQKDGYESKLKGLEKVLTKVEETHKEAQSTIQTLQKQNMMLEQEVLAGRKRHKLESSLSQQSIEALSLSRSKIVELLEAETKKVAARLDKFRSKRSELAAAPLGSSSVISLLSSSSSSTDTSGESGGQQSQQQLSTPSRRDLYKIALLVREANKINQYLNTNLVFSREDVSDDDGPADQVLRTQIRVTNTRHCMFTLWAVGKFEEKLAQMRDLFQNEGDKSADDDEIFNDPEDVWETEQAISSPACIGISGSRSTPKLSNMSKTTPLTLFKKGTGTPSSPRSHQEIDVVRACKEVLASVSDNLTALSFEESLMDKVLSTCQRIRDGSEAVLASEGKKTLQSPREGSWVQPMLQLVADVPLLASHVALWSSFFEGLNLPFLRDLLAGAADQVKIVGHQATSLLQGCDGCLTSLMSESGHKLTTAVMSLCVTCGELSLATDSTVLRLDQSTRGFDNCRLSSEVSEHFLQGCAKFARQTLAGGVSALEDYQTRASEWKDKTDTTLVPGELSGRLGHVLACTQELLHRTLVSLQSLVNTFMEQKEEEEVGEQRPVQQYSASYKLLQGVVSSVASVVDSSTLLVESVAATVQGSCIDSKRLERCSELIQRSCQRLLSASSCTYSVPTCDTTTRQSFASSTASPQKLQESSTEEKSSSCVSDHPHCQRTSSPVSCEAEKSEVITIASSVVTTTMCSTSLASSVSSISDISSTFTSSGSSSTVLSSCSSGSYSIASEMDSVLSPSKTKNSTFSPSKTLSGDVVVSTELTNGCSIDKSDTTAVITDQEEVTLLSQTQLQQLDSAAQEVSMATALFLEYVHKVSNDSVANQDRTGMITPRGRRLLPRSPEKTVVTPATGAAHLKKLSIKRTIALASKESKGS</sequence>
<dbReference type="InterPro" id="IPR036961">
    <property type="entry name" value="Kinesin_motor_dom_sf"/>
</dbReference>
<evidence type="ECO:0000256" key="4">
    <source>
        <dbReference type="ARBA" id="ARBA00022490"/>
    </source>
</evidence>
<dbReference type="InterPro" id="IPR000253">
    <property type="entry name" value="FHA_dom"/>
</dbReference>
<dbReference type="PROSITE" id="PS50006">
    <property type="entry name" value="FHA_DOMAIN"/>
    <property type="match status" value="1"/>
</dbReference>
<feature type="compositionally biased region" description="Low complexity" evidence="17">
    <location>
        <begin position="250"/>
        <end position="264"/>
    </location>
</feature>
<evidence type="ECO:0000256" key="12">
    <source>
        <dbReference type="ARBA" id="ARBA00023242"/>
    </source>
</evidence>
<protein>
    <recommendedName>
        <fullName evidence="14">Kinesin-like protein KIF14</fullName>
    </recommendedName>
</protein>
<dbReference type="PROSITE" id="PS50067">
    <property type="entry name" value="KINESIN_MOTOR_2"/>
    <property type="match status" value="1"/>
</dbReference>
<feature type="compositionally biased region" description="Low complexity" evidence="17">
    <location>
        <begin position="230"/>
        <end position="241"/>
    </location>
</feature>
<dbReference type="SMART" id="SM00240">
    <property type="entry name" value="FHA"/>
    <property type="match status" value="1"/>
</dbReference>
<feature type="compositionally biased region" description="Polar residues" evidence="17">
    <location>
        <begin position="69"/>
        <end position="94"/>
    </location>
</feature>
<dbReference type="GO" id="GO:0043066">
    <property type="term" value="P:negative regulation of apoptotic process"/>
    <property type="evidence" value="ECO:0007669"/>
    <property type="project" value="UniProtKB-ARBA"/>
</dbReference>
<evidence type="ECO:0000256" key="9">
    <source>
        <dbReference type="ARBA" id="ARBA00023054"/>
    </source>
</evidence>
<dbReference type="GO" id="GO:0030496">
    <property type="term" value="C:midbody"/>
    <property type="evidence" value="ECO:0007669"/>
    <property type="project" value="UniProtKB-SubCell"/>
</dbReference>
<feature type="region of interest" description="Disordered" evidence="17">
    <location>
        <begin position="58"/>
        <end position="284"/>
    </location>
</feature>
<feature type="coiled-coil region" evidence="16">
    <location>
        <begin position="925"/>
        <end position="984"/>
    </location>
</feature>
<evidence type="ECO:0000256" key="13">
    <source>
        <dbReference type="ARBA" id="ARBA00064520"/>
    </source>
</evidence>
<dbReference type="PROSITE" id="PS00411">
    <property type="entry name" value="KINESIN_MOTOR_1"/>
    <property type="match status" value="1"/>
</dbReference>
<keyword evidence="4" id="KW-0963">Cytoplasm</keyword>
<evidence type="ECO:0000256" key="7">
    <source>
        <dbReference type="ARBA" id="ARBA00022741"/>
    </source>
</evidence>
<dbReference type="InterPro" id="IPR001752">
    <property type="entry name" value="Kinesin_motor_dom"/>
</dbReference>
<dbReference type="SMART" id="SM00129">
    <property type="entry name" value="KISc"/>
    <property type="match status" value="1"/>
</dbReference>
<dbReference type="GO" id="GO:0005874">
    <property type="term" value="C:microtubule"/>
    <property type="evidence" value="ECO:0007669"/>
    <property type="project" value="UniProtKB-KW"/>
</dbReference>
<keyword evidence="5" id="KW-0597">Phosphoprotein</keyword>
<comment type="caution">
    <text evidence="20">The sequence shown here is derived from an EMBL/GenBank/DDBJ whole genome shotgun (WGS) entry which is preliminary data.</text>
</comment>
<feature type="domain" description="Kinesin motor" evidence="19">
    <location>
        <begin position="354"/>
        <end position="701"/>
    </location>
</feature>
<accession>A0AAE1CWM6</accession>
<feature type="compositionally biased region" description="Polar residues" evidence="17">
    <location>
        <begin position="272"/>
        <end position="282"/>
    </location>
</feature>
<keyword evidence="7 15" id="KW-0547">Nucleotide-binding</keyword>
<dbReference type="Pfam" id="PF23313">
    <property type="entry name" value="4HB_KIF14"/>
    <property type="match status" value="1"/>
</dbReference>
<gene>
    <name evidence="20" type="ORF">RRG08_014949</name>
</gene>
<evidence type="ECO:0000256" key="1">
    <source>
        <dbReference type="ARBA" id="ARBA00004123"/>
    </source>
</evidence>
<keyword evidence="12" id="KW-0539">Nucleus</keyword>
<evidence type="ECO:0000256" key="2">
    <source>
        <dbReference type="ARBA" id="ARBA00004186"/>
    </source>
</evidence>
<feature type="coiled-coil region" evidence="16">
    <location>
        <begin position="740"/>
        <end position="782"/>
    </location>
</feature>
<dbReference type="Gene3D" id="3.40.850.10">
    <property type="entry name" value="Kinesin motor domain"/>
    <property type="match status" value="1"/>
</dbReference>
<feature type="compositionally biased region" description="Basic and acidic residues" evidence="17">
    <location>
        <begin position="125"/>
        <end position="141"/>
    </location>
</feature>
<dbReference type="SUPFAM" id="SSF52540">
    <property type="entry name" value="P-loop containing nucleoside triphosphate hydrolases"/>
    <property type="match status" value="1"/>
</dbReference>
<dbReference type="InterPro" id="IPR056523">
    <property type="entry name" value="4HB_KIF14"/>
</dbReference>
<feature type="domain" description="FHA" evidence="18">
    <location>
        <begin position="817"/>
        <end position="867"/>
    </location>
</feature>
<keyword evidence="8 15" id="KW-0067">ATP-binding</keyword>
<dbReference type="InterPro" id="IPR032405">
    <property type="entry name" value="Kinesin_assoc"/>
</dbReference>
<feature type="region of interest" description="Disordered" evidence="17">
    <location>
        <begin position="1054"/>
        <end position="1077"/>
    </location>
</feature>
<evidence type="ECO:0000256" key="14">
    <source>
        <dbReference type="ARBA" id="ARBA00073220"/>
    </source>
</evidence>
<evidence type="ECO:0000256" key="11">
    <source>
        <dbReference type="ARBA" id="ARBA00023212"/>
    </source>
</evidence>
<feature type="region of interest" description="Disordered" evidence="17">
    <location>
        <begin position="1574"/>
        <end position="1606"/>
    </location>
</feature>
<dbReference type="GO" id="GO:0005524">
    <property type="term" value="F:ATP binding"/>
    <property type="evidence" value="ECO:0007669"/>
    <property type="project" value="UniProtKB-UniRule"/>
</dbReference>
<comment type="subcellular location">
    <subcellularLocation>
        <location evidence="2">Cytoplasm</location>
        <location evidence="2">Cytoskeleton</location>
        <location evidence="2">Spindle</location>
    </subcellularLocation>
    <subcellularLocation>
        <location evidence="3">Midbody</location>
    </subcellularLocation>
    <subcellularLocation>
        <location evidence="1">Nucleus</location>
    </subcellularLocation>
</comment>
<evidence type="ECO:0000256" key="6">
    <source>
        <dbReference type="ARBA" id="ARBA00022701"/>
    </source>
</evidence>
<dbReference type="InterPro" id="IPR008984">
    <property type="entry name" value="SMAD_FHA_dom_sf"/>
</dbReference>
<dbReference type="Proteomes" id="UP001283361">
    <property type="component" value="Unassembled WGS sequence"/>
</dbReference>
<dbReference type="InterPro" id="IPR027417">
    <property type="entry name" value="P-loop_NTPase"/>
</dbReference>
<dbReference type="FunFam" id="3.40.850.10:FF:000042">
    <property type="entry name" value="Kinesin family member 14"/>
    <property type="match status" value="1"/>
</dbReference>
<dbReference type="PANTHER" id="PTHR47117">
    <property type="entry name" value="STAR-RELATED LIPID TRANSFER PROTEIN 9"/>
    <property type="match status" value="1"/>
</dbReference>
<dbReference type="GO" id="GO:0008017">
    <property type="term" value="F:microtubule binding"/>
    <property type="evidence" value="ECO:0007669"/>
    <property type="project" value="InterPro"/>
</dbReference>
<evidence type="ECO:0000256" key="15">
    <source>
        <dbReference type="PROSITE-ProRule" id="PRU00283"/>
    </source>
</evidence>
<dbReference type="SUPFAM" id="SSF49879">
    <property type="entry name" value="SMAD/FHA domain"/>
    <property type="match status" value="1"/>
</dbReference>
<evidence type="ECO:0000256" key="16">
    <source>
        <dbReference type="SAM" id="Coils"/>
    </source>
</evidence>
<evidence type="ECO:0000313" key="20">
    <source>
        <dbReference type="EMBL" id="KAK3740301.1"/>
    </source>
</evidence>
<dbReference type="CDD" id="cd22707">
    <property type="entry name" value="FHA_KIF14"/>
    <property type="match status" value="1"/>
</dbReference>
<dbReference type="InterPro" id="IPR019821">
    <property type="entry name" value="Kinesin_motor_CS"/>
</dbReference>
<organism evidence="20 21">
    <name type="scientific">Elysia crispata</name>
    <name type="common">lettuce slug</name>
    <dbReference type="NCBI Taxonomy" id="231223"/>
    <lineage>
        <taxon>Eukaryota</taxon>
        <taxon>Metazoa</taxon>
        <taxon>Spiralia</taxon>
        <taxon>Lophotrochozoa</taxon>
        <taxon>Mollusca</taxon>
        <taxon>Gastropoda</taxon>
        <taxon>Heterobranchia</taxon>
        <taxon>Euthyneura</taxon>
        <taxon>Panpulmonata</taxon>
        <taxon>Sacoglossa</taxon>
        <taxon>Placobranchoidea</taxon>
        <taxon>Plakobranchidae</taxon>
        <taxon>Elysia</taxon>
    </lineage>
</organism>
<keyword evidence="6" id="KW-0493">Microtubule</keyword>
<dbReference type="Gene3D" id="2.60.200.20">
    <property type="match status" value="1"/>
</dbReference>
<comment type="similarity">
    <text evidence="15">Belongs to the TRAFAC class myosin-kinesin ATPase superfamily. Kinesin family.</text>
</comment>
<feature type="compositionally biased region" description="Low complexity" evidence="17">
    <location>
        <begin position="142"/>
        <end position="161"/>
    </location>
</feature>
<comment type="subunit">
    <text evidence="13">Directly interacts with PRC1 within a complex also containing KIF4A, KIF20A and KIF23; targets to the central spindle. Directly interacts with CIT depending on the activation state of the kinase (stronger interaction with the kinase-dead form); targets to the midbody. Interacts with ARRB2; the interaction is detected in the nucleus upon OR1D2 stimulation. Interacts with AKT1; the interaction is detected in the plasma membrane upon INS stimulation and promotes AKT1 phosphorylation. Interacts with SVIL; at midbody during cytokinesis. Interacts with RADIL (via PDZ domain); recruits RADIL to the microtubule network restricting RADIL from interaction with activated RAP1A.</text>
</comment>
<dbReference type="PANTHER" id="PTHR47117:SF5">
    <property type="entry name" value="KINESIN-LIKE PROTEIN KIF14"/>
    <property type="match status" value="1"/>
</dbReference>
<keyword evidence="9 16" id="KW-0175">Coiled coil</keyword>
<dbReference type="EMBL" id="JAWDGP010006476">
    <property type="protein sequence ID" value="KAK3740301.1"/>
    <property type="molecule type" value="Genomic_DNA"/>
</dbReference>
<evidence type="ECO:0000256" key="5">
    <source>
        <dbReference type="ARBA" id="ARBA00022553"/>
    </source>
</evidence>